<dbReference type="Pfam" id="PF00858">
    <property type="entry name" value="ASC"/>
    <property type="match status" value="2"/>
</dbReference>
<feature type="transmembrane region" description="Helical" evidence="13">
    <location>
        <begin position="64"/>
        <end position="82"/>
    </location>
</feature>
<evidence type="ECO:0000256" key="3">
    <source>
        <dbReference type="ARBA" id="ARBA00022448"/>
    </source>
</evidence>
<evidence type="ECO:0000256" key="6">
    <source>
        <dbReference type="ARBA" id="ARBA00022989"/>
    </source>
</evidence>
<protein>
    <recommendedName>
        <fullName evidence="16">Pickpocket protein 28</fullName>
    </recommendedName>
</protein>
<evidence type="ECO:0000256" key="7">
    <source>
        <dbReference type="ARBA" id="ARBA00023053"/>
    </source>
</evidence>
<evidence type="ECO:0000256" key="13">
    <source>
        <dbReference type="SAM" id="Phobius"/>
    </source>
</evidence>
<keyword evidence="4 12" id="KW-0894">Sodium channel</keyword>
<evidence type="ECO:0000256" key="12">
    <source>
        <dbReference type="RuleBase" id="RU000679"/>
    </source>
</evidence>
<dbReference type="EMBL" id="CAXLJM020000112">
    <property type="protein sequence ID" value="CAL8136814.1"/>
    <property type="molecule type" value="Genomic_DNA"/>
</dbReference>
<comment type="caution">
    <text evidence="14">The sequence shown here is derived from an EMBL/GenBank/DDBJ whole genome shotgun (WGS) entry which is preliminary data.</text>
</comment>
<keyword evidence="10 12" id="KW-0739">Sodium transport</keyword>
<evidence type="ECO:0000256" key="1">
    <source>
        <dbReference type="ARBA" id="ARBA00004141"/>
    </source>
</evidence>
<keyword evidence="9 13" id="KW-0472">Membrane</keyword>
<dbReference type="PANTHER" id="PTHR11690:SF288">
    <property type="entry name" value="AMILORIDE-SENSITIVE NA+ CHANNEL-RELATED"/>
    <property type="match status" value="1"/>
</dbReference>
<accession>A0ABP1RVE9</accession>
<evidence type="ECO:0000313" key="15">
    <source>
        <dbReference type="Proteomes" id="UP001642540"/>
    </source>
</evidence>
<dbReference type="Proteomes" id="UP001642540">
    <property type="component" value="Unassembled WGS sequence"/>
</dbReference>
<reference evidence="14 15" key="1">
    <citation type="submission" date="2024-08" db="EMBL/GenBank/DDBJ databases">
        <authorList>
            <person name="Cucini C."/>
            <person name="Frati F."/>
        </authorList>
    </citation>
    <scope>NUCLEOTIDE SEQUENCE [LARGE SCALE GENOMIC DNA]</scope>
</reference>
<keyword evidence="3 12" id="KW-0813">Transport</keyword>
<evidence type="ECO:0008006" key="16">
    <source>
        <dbReference type="Google" id="ProtNLM"/>
    </source>
</evidence>
<evidence type="ECO:0000256" key="4">
    <source>
        <dbReference type="ARBA" id="ARBA00022461"/>
    </source>
</evidence>
<evidence type="ECO:0000256" key="5">
    <source>
        <dbReference type="ARBA" id="ARBA00022692"/>
    </source>
</evidence>
<evidence type="ECO:0000256" key="2">
    <source>
        <dbReference type="ARBA" id="ARBA00007193"/>
    </source>
</evidence>
<feature type="transmembrane region" description="Helical" evidence="13">
    <location>
        <begin position="1086"/>
        <end position="1106"/>
    </location>
</feature>
<dbReference type="Gene3D" id="1.10.287.770">
    <property type="entry name" value="YojJ-like"/>
    <property type="match status" value="1"/>
</dbReference>
<evidence type="ECO:0000256" key="11">
    <source>
        <dbReference type="ARBA" id="ARBA00023303"/>
    </source>
</evidence>
<dbReference type="PRINTS" id="PR01078">
    <property type="entry name" value="AMINACHANNEL"/>
</dbReference>
<keyword evidence="11 12" id="KW-0407">Ion channel</keyword>
<name>A0ABP1RVE9_9HEXA</name>
<dbReference type="Gene3D" id="2.60.470.10">
    <property type="entry name" value="Acid-sensing ion channels like domains"/>
    <property type="match status" value="1"/>
</dbReference>
<gene>
    <name evidence="14" type="ORF">ODALV1_LOCUS26625</name>
</gene>
<evidence type="ECO:0000256" key="8">
    <source>
        <dbReference type="ARBA" id="ARBA00023065"/>
    </source>
</evidence>
<feature type="transmembrane region" description="Helical" evidence="13">
    <location>
        <begin position="555"/>
        <end position="575"/>
    </location>
</feature>
<proteinExistence type="inferred from homology"/>
<dbReference type="PANTHER" id="PTHR11690">
    <property type="entry name" value="AMILORIDE-SENSITIVE SODIUM CHANNEL-RELATED"/>
    <property type="match status" value="1"/>
</dbReference>
<sequence length="1144" mass="131425">MAENHDTIEVQETSEDKSADGCGKWNFWRWKSDKNTVVSEFLTESSLHGLKYIGEPQRHIVERAFWIVTFIVGVAAAGYLIYEVFDRYEETPVIVSFQSKEQSVDTIPFPAVTFCFNMQFTKEKVESLNRSRDAFVKGEPEYDAISEKLDLIDSIWKSRKSFFRAYSGNIVYYLTARNDYYYIKNQSKLQEEIIDILLEFTPSCEDMIPFVMLDGSNIYKSKVQIFNPVITEYGKCCTFNMLPTPLMFKQPSVGKENVGDLFSNPVLGTKSKMWWNQADIDDWQKWSYEKGFILSPDSYKSQISWRNMKLSHPFRNQRLGYSYGLSVVIKTFEPYRDDITFHGTTFMLNNPVDTPRVSQFPSVIGSKQEVFIKIHPDITIADPDIKDLKIEKRQCLFGKDKRLKYFRPYTQDNCFEDCIANLIETECGCSMFYMPRPNETVLCELFSMTFEGTCVSDTLSLLNKKEICGDCLPLCEYIDYNFEMSTANILDWYNSLYWSLPNFQYGGTTQLSRDRDEIYRNISIVHIFYQSPSTVPKLRKRLYGKTDLIANTGGILGLCLGFSVLSVAEFLYYVLMRTVWQIFSKRYVWCSTKADSTYKTTETLELKTIEESNNSGSDNKPKFKRTKEFYTHCCKKRNGLLKFKWLCCILVVLVASSFLVYMLLVRNEENLKMKDSFKASLDANEDHYEYWAEATFCYTNQFSLEKVLELRRVAESTTDENRRYSAETNLTIIDAMCKYKDAFETSSSSKFSPINPDVANYTFLMKFLEENTISCGQMFPACVYMGVVQENCREIIQPVHTAYGKCCRVMMVPAKLKGDISDDKIANITEQPDNLSYKIENSLLFGKTKLNSSYFLVHGAILPKGFSTYRQPFHFSVLSNLNQDAYQCGNTRTSTNHILFSLHSPGKFPQMQDFASLPVANEEVVLTLFPEKVSHESLQERINNENIKYTPVEWWDDDLGFILTTKAAYFEGCSRGFISSNCKCALFGYEWQYIESRTCVTGSNSTDTICLKKMNELVKKVKGICSCTGSNCKDRCIGTFYSYTATNQSMRNASIPWTNNKTGIIHFTFNTSRQASKSTNNVSDGGIFAIILITAVASLICLSVIVFPHHLWRCICCILVKCTLCFHGLFPSKKTSALNTNNQP</sequence>
<evidence type="ECO:0000256" key="9">
    <source>
        <dbReference type="ARBA" id="ARBA00023136"/>
    </source>
</evidence>
<keyword evidence="5 12" id="KW-0812">Transmembrane</keyword>
<keyword evidence="15" id="KW-1185">Reference proteome</keyword>
<keyword evidence="8 12" id="KW-0406">Ion transport</keyword>
<evidence type="ECO:0000256" key="10">
    <source>
        <dbReference type="ARBA" id="ARBA00023201"/>
    </source>
</evidence>
<dbReference type="InterPro" id="IPR001873">
    <property type="entry name" value="ENaC"/>
</dbReference>
<comment type="subcellular location">
    <subcellularLocation>
        <location evidence="1">Membrane</location>
        <topology evidence="1">Multi-pass membrane protein</topology>
    </subcellularLocation>
</comment>
<evidence type="ECO:0000313" key="14">
    <source>
        <dbReference type="EMBL" id="CAL8136814.1"/>
    </source>
</evidence>
<feature type="transmembrane region" description="Helical" evidence="13">
    <location>
        <begin position="645"/>
        <end position="664"/>
    </location>
</feature>
<organism evidence="14 15">
    <name type="scientific">Orchesella dallaii</name>
    <dbReference type="NCBI Taxonomy" id="48710"/>
    <lineage>
        <taxon>Eukaryota</taxon>
        <taxon>Metazoa</taxon>
        <taxon>Ecdysozoa</taxon>
        <taxon>Arthropoda</taxon>
        <taxon>Hexapoda</taxon>
        <taxon>Collembola</taxon>
        <taxon>Entomobryomorpha</taxon>
        <taxon>Entomobryoidea</taxon>
        <taxon>Orchesellidae</taxon>
        <taxon>Orchesellinae</taxon>
        <taxon>Orchesella</taxon>
    </lineage>
</organism>
<keyword evidence="7" id="KW-0915">Sodium</keyword>
<keyword evidence="6 13" id="KW-1133">Transmembrane helix</keyword>
<comment type="similarity">
    <text evidence="2 12">Belongs to the amiloride-sensitive sodium channel (TC 1.A.6) family.</text>
</comment>